<sequence>MNGKGLYPTLKLIFIELITLYRQNCTDVQDLYTLKKLFSPQFEYVEEKLLGRNFPLKKWWCKQHRRPWSVAYNRPHIFCNKNNRCDLCIGPPILPGKLNTSLSSPIFNIKEYNIQLKKYKRKWKNLIYYENIIKTQTKTKITRPLSTNSKRKVSMFGSILFLNIFYFISKSLI</sequence>
<reference evidence="1 2" key="1">
    <citation type="submission" date="2019-01" db="EMBL/GenBank/DDBJ databases">
        <title>Genomes sequencing and comparative genomics of infectious freshwater microsporidia, Cucumispora dikerogammari and Thelohania contejeani.</title>
        <authorList>
            <person name="Cormier A."/>
            <person name="Giraud I."/>
            <person name="Wattier R."/>
            <person name="Teixeira M."/>
            <person name="Grandjean F."/>
            <person name="Rigaud T."/>
            <person name="Cordaux R."/>
        </authorList>
    </citation>
    <scope>NUCLEOTIDE SEQUENCE [LARGE SCALE GENOMIC DNA]</scope>
    <source>
        <strain evidence="1">T1</strain>
        <tissue evidence="1">Spores</tissue>
    </source>
</reference>
<keyword evidence="2" id="KW-1185">Reference proteome</keyword>
<comment type="caution">
    <text evidence="1">The sequence shown here is derived from an EMBL/GenBank/DDBJ whole genome shotgun (WGS) entry which is preliminary data.</text>
</comment>
<proteinExistence type="predicted"/>
<evidence type="ECO:0000313" key="1">
    <source>
        <dbReference type="EMBL" id="KAF7682487.1"/>
    </source>
</evidence>
<dbReference type="Proteomes" id="UP001516464">
    <property type="component" value="Unassembled WGS sequence"/>
</dbReference>
<evidence type="ECO:0000313" key="2">
    <source>
        <dbReference type="Proteomes" id="UP001516464"/>
    </source>
</evidence>
<gene>
    <name evidence="1" type="ORF">TCON_2287</name>
</gene>
<accession>A0ABQ7HWH4</accession>
<dbReference type="EMBL" id="SBIQ01000245">
    <property type="protein sequence ID" value="KAF7682487.1"/>
    <property type="molecule type" value="Genomic_DNA"/>
</dbReference>
<organism evidence="1 2">
    <name type="scientific">Astathelohania contejeani</name>
    <dbReference type="NCBI Taxonomy" id="164912"/>
    <lineage>
        <taxon>Eukaryota</taxon>
        <taxon>Fungi</taxon>
        <taxon>Fungi incertae sedis</taxon>
        <taxon>Microsporidia</taxon>
        <taxon>Astathelohaniidae</taxon>
        <taxon>Astathelohania</taxon>
    </lineage>
</organism>
<name>A0ABQ7HWH4_9MICR</name>
<protein>
    <submittedName>
        <fullName evidence="1">Uncharacterized protein</fullName>
    </submittedName>
</protein>